<name>A0A1N6KHJ8_9BURK</name>
<dbReference type="CDD" id="cd04301">
    <property type="entry name" value="NAT_SF"/>
    <property type="match status" value="1"/>
</dbReference>
<dbReference type="PROSITE" id="PS51186">
    <property type="entry name" value="GNAT"/>
    <property type="match status" value="1"/>
</dbReference>
<proteinExistence type="predicted"/>
<dbReference type="PANTHER" id="PTHR43877">
    <property type="entry name" value="AMINOALKYLPHOSPHONATE N-ACETYLTRANSFERASE-RELATED-RELATED"/>
    <property type="match status" value="1"/>
</dbReference>
<dbReference type="SUPFAM" id="SSF55729">
    <property type="entry name" value="Acyl-CoA N-acyltransferases (Nat)"/>
    <property type="match status" value="1"/>
</dbReference>
<accession>A0A1N6KHJ8</accession>
<dbReference type="InterPro" id="IPR050832">
    <property type="entry name" value="Bact_Acetyltransf"/>
</dbReference>
<gene>
    <name evidence="4" type="ORF">SAMN05444165_3609</name>
</gene>
<dbReference type="Gene3D" id="3.40.630.30">
    <property type="match status" value="1"/>
</dbReference>
<dbReference type="Pfam" id="PF00583">
    <property type="entry name" value="Acetyltransf_1"/>
    <property type="match status" value="1"/>
</dbReference>
<dbReference type="InterPro" id="IPR016181">
    <property type="entry name" value="Acyl_CoA_acyltransferase"/>
</dbReference>
<dbReference type="EMBL" id="FSRU01000002">
    <property type="protein sequence ID" value="SIO55807.1"/>
    <property type="molecule type" value="Genomic_DNA"/>
</dbReference>
<dbReference type="RefSeq" id="WP_074297802.1">
    <property type="nucleotide sequence ID" value="NZ_FSRU01000002.1"/>
</dbReference>
<dbReference type="OrthoDB" id="336415at2"/>
<evidence type="ECO:0000259" key="3">
    <source>
        <dbReference type="PROSITE" id="PS51186"/>
    </source>
</evidence>
<evidence type="ECO:0000256" key="1">
    <source>
        <dbReference type="ARBA" id="ARBA00022679"/>
    </source>
</evidence>
<dbReference type="AlphaFoldDB" id="A0A1N6KHJ8"/>
<protein>
    <submittedName>
        <fullName evidence="4">Putative acetyltransferase</fullName>
    </submittedName>
</protein>
<evidence type="ECO:0000313" key="5">
    <source>
        <dbReference type="Proteomes" id="UP000185151"/>
    </source>
</evidence>
<keyword evidence="2" id="KW-0012">Acyltransferase</keyword>
<sequence length="184" mass="19764">MNTSSERFERAAGTTSHVNVRACEASDVEAIADITNQPGVRYGTLTIGYRTPEAMASWFANLPAGALALCAELDGRVVGYAEMVVARPRRAHSAGFGLSVHDAYLRRGVGAALLAALVDCADRALGLRRLELTVFADNVPAIALYRRFGFVEEGRSRGYAMRDGVLADVLHMARLADAPSFVPH</sequence>
<dbReference type="Proteomes" id="UP000185151">
    <property type="component" value="Unassembled WGS sequence"/>
</dbReference>
<keyword evidence="1 4" id="KW-0808">Transferase</keyword>
<reference evidence="4 5" key="1">
    <citation type="submission" date="2016-11" db="EMBL/GenBank/DDBJ databases">
        <authorList>
            <person name="Jaros S."/>
            <person name="Januszkiewicz K."/>
            <person name="Wedrychowicz H."/>
        </authorList>
    </citation>
    <scope>NUCLEOTIDE SEQUENCE [LARGE SCALE GENOMIC DNA]</scope>
    <source>
        <strain evidence="4 5">GAS95</strain>
    </source>
</reference>
<dbReference type="GO" id="GO:0016747">
    <property type="term" value="F:acyltransferase activity, transferring groups other than amino-acyl groups"/>
    <property type="evidence" value="ECO:0007669"/>
    <property type="project" value="InterPro"/>
</dbReference>
<evidence type="ECO:0000256" key="2">
    <source>
        <dbReference type="ARBA" id="ARBA00023315"/>
    </source>
</evidence>
<keyword evidence="5" id="KW-1185">Reference proteome</keyword>
<dbReference type="PANTHER" id="PTHR43877:SF1">
    <property type="entry name" value="ACETYLTRANSFERASE"/>
    <property type="match status" value="1"/>
</dbReference>
<feature type="domain" description="N-acetyltransferase" evidence="3">
    <location>
        <begin position="18"/>
        <end position="177"/>
    </location>
</feature>
<dbReference type="InterPro" id="IPR000182">
    <property type="entry name" value="GNAT_dom"/>
</dbReference>
<organism evidence="4 5">
    <name type="scientific">Paraburkholderia phenazinium</name>
    <dbReference type="NCBI Taxonomy" id="60549"/>
    <lineage>
        <taxon>Bacteria</taxon>
        <taxon>Pseudomonadati</taxon>
        <taxon>Pseudomonadota</taxon>
        <taxon>Betaproteobacteria</taxon>
        <taxon>Burkholderiales</taxon>
        <taxon>Burkholderiaceae</taxon>
        <taxon>Paraburkholderia</taxon>
    </lineage>
</organism>
<evidence type="ECO:0000313" key="4">
    <source>
        <dbReference type="EMBL" id="SIO55807.1"/>
    </source>
</evidence>